<dbReference type="InterPro" id="IPR006439">
    <property type="entry name" value="HAD-SF_hydro_IA"/>
</dbReference>
<dbReference type="Pfam" id="PF00702">
    <property type="entry name" value="Hydrolase"/>
    <property type="match status" value="1"/>
</dbReference>
<dbReference type="NCBIfam" id="TIGR01549">
    <property type="entry name" value="HAD-SF-IA-v1"/>
    <property type="match status" value="1"/>
</dbReference>
<dbReference type="PRINTS" id="PR00413">
    <property type="entry name" value="HADHALOGNASE"/>
</dbReference>
<evidence type="ECO:0000313" key="1">
    <source>
        <dbReference type="EMBL" id="QJW93481.1"/>
    </source>
</evidence>
<sequence length="230" mass="25041">MPRIPPNTRALFFDAVGTLLFPEPSAPVVYAETARRFGLPLSPHEVRTRFVAAYHAEEAADAGTDWATSEPRERDRWRRIVTGTLAGVLDPDGCYQHLFDHFARPDAWRVAPDAAEVFAALRARGLRLGLGSNYDERLWSVLAGFPELAPVCDRVLISAAVGVRKPGSGFFRAVARATECSVAEVLFVGDDVGNDYAGATAAGMPSVLLDPHDRHPDVPHRIASLSQLLD</sequence>
<dbReference type="RefSeq" id="WP_171469663.1">
    <property type="nucleotide sequence ID" value="NZ_CP053452.2"/>
</dbReference>
<dbReference type="EMBL" id="CP053452">
    <property type="protein sequence ID" value="QJW93481.1"/>
    <property type="molecule type" value="Genomic_DNA"/>
</dbReference>
<dbReference type="InterPro" id="IPR023214">
    <property type="entry name" value="HAD_sf"/>
</dbReference>
<gene>
    <name evidence="1" type="ORF">FTUN_0987</name>
</gene>
<dbReference type="InterPro" id="IPR044924">
    <property type="entry name" value="HAD-SF_hydro_IA_REG-2-like_cap"/>
</dbReference>
<reference evidence="2" key="1">
    <citation type="submission" date="2020-05" db="EMBL/GenBank/DDBJ databases">
        <title>Frigoriglobus tundricola gen. nov., sp. nov., a psychrotolerant cellulolytic planctomycete of the family Gemmataceae with two divergent copies of 16S rRNA gene.</title>
        <authorList>
            <person name="Kulichevskaya I.S."/>
            <person name="Ivanova A.A."/>
            <person name="Naumoff D.G."/>
            <person name="Beletsky A.V."/>
            <person name="Rijpstra W.I.C."/>
            <person name="Sinninghe Damste J.S."/>
            <person name="Mardanov A.V."/>
            <person name="Ravin N.V."/>
            <person name="Dedysh S.N."/>
        </authorList>
    </citation>
    <scope>NUCLEOTIDE SEQUENCE [LARGE SCALE GENOMIC DNA]</scope>
    <source>
        <strain evidence="2">PL17</strain>
    </source>
</reference>
<dbReference type="PANTHER" id="PTHR46191">
    <property type="match status" value="1"/>
</dbReference>
<dbReference type="InterPro" id="IPR036412">
    <property type="entry name" value="HAD-like_sf"/>
</dbReference>
<dbReference type="PANTHER" id="PTHR46191:SF2">
    <property type="entry name" value="HALOACID DEHALOGENASE-LIKE HYDROLASE DOMAIN-CONTAINING PROTEIN 3"/>
    <property type="match status" value="1"/>
</dbReference>
<dbReference type="Proteomes" id="UP000503447">
    <property type="component" value="Chromosome"/>
</dbReference>
<keyword evidence="2" id="KW-1185">Reference proteome</keyword>
<dbReference type="SFLD" id="SFLDG01129">
    <property type="entry name" value="C1.5:_HAD__Beta-PGM__Phosphata"/>
    <property type="match status" value="1"/>
</dbReference>
<dbReference type="Gene3D" id="3.40.50.1000">
    <property type="entry name" value="HAD superfamily/HAD-like"/>
    <property type="match status" value="1"/>
</dbReference>
<accession>A0A6M5YJJ3</accession>
<proteinExistence type="predicted"/>
<dbReference type="Gene3D" id="1.10.150.720">
    <property type="entry name" value="Haloacid dehalogenase-like hydrolase"/>
    <property type="match status" value="1"/>
</dbReference>
<organism evidence="1 2">
    <name type="scientific">Frigoriglobus tundricola</name>
    <dbReference type="NCBI Taxonomy" id="2774151"/>
    <lineage>
        <taxon>Bacteria</taxon>
        <taxon>Pseudomonadati</taxon>
        <taxon>Planctomycetota</taxon>
        <taxon>Planctomycetia</taxon>
        <taxon>Gemmatales</taxon>
        <taxon>Gemmataceae</taxon>
        <taxon>Frigoriglobus</taxon>
    </lineage>
</organism>
<evidence type="ECO:0000313" key="2">
    <source>
        <dbReference type="Proteomes" id="UP000503447"/>
    </source>
</evidence>
<dbReference type="KEGG" id="ftj:FTUN_0987"/>
<protein>
    <submittedName>
        <fullName evidence="1">Uncharacterized protein</fullName>
    </submittedName>
</protein>
<name>A0A6M5YJJ3_9BACT</name>
<dbReference type="SFLD" id="SFLDS00003">
    <property type="entry name" value="Haloacid_Dehalogenase"/>
    <property type="match status" value="1"/>
</dbReference>
<dbReference type="AlphaFoldDB" id="A0A6M5YJJ3"/>
<dbReference type="SUPFAM" id="SSF56784">
    <property type="entry name" value="HAD-like"/>
    <property type="match status" value="1"/>
</dbReference>
<dbReference type="InterPro" id="IPR051828">
    <property type="entry name" value="HAD-like_hydrolase_domain"/>
</dbReference>